<dbReference type="Gene3D" id="3.50.50.100">
    <property type="match status" value="1"/>
</dbReference>
<dbReference type="AlphaFoldDB" id="A0A1W9KPC1"/>
<dbReference type="EMBL" id="MTEI01000025">
    <property type="protein sequence ID" value="OQW86006.1"/>
    <property type="molecule type" value="Genomic_DNA"/>
</dbReference>
<name>A0A1W9KPC1_9BURK</name>
<protein>
    <recommendedName>
        <fullName evidence="5">FAD/NAD(P)-binding domain-containing protein</fullName>
    </recommendedName>
</protein>
<sequence length="370" mass="38591">MKHLVMLGAGHAHVHMLSTLASQPLAGVQITLVAPFPRQLYSGMVPGFVAGHYPLEACVINLAPLLANSGVLWLQRSVTGIDAGARSLTLDDGSTLCYDVLSVNTGAVQDRQKIEQMMPGARQHALFVRPIEAFGALWPQVVALAASKALRVAVMGGGAAGIELACAVAHRLAGASVTLVAGEAPVGANYPSNVQARIQRALKKRHISVIQERATGISAQAVSLGNGGQLACDVPLMAIGAQSPGWLQGSGLALDEAGFIAVDECQSSTSHPGVFAAGDVSSRMDRPVARSGVYAVRAGVPLAANLRAVLAGVAPKPYSPQAKTLNLLACGEKYAIASWGGWSAEGRWVWWLKDRIDRGFIQKYSGPAQA</sequence>
<gene>
    <name evidence="6" type="ORF">BWK72_19355</name>
</gene>
<dbReference type="GO" id="GO:0003955">
    <property type="term" value="F:NAD(P)H dehydrogenase (quinone) activity"/>
    <property type="evidence" value="ECO:0007669"/>
    <property type="project" value="TreeGrafter"/>
</dbReference>
<dbReference type="Proteomes" id="UP000192505">
    <property type="component" value="Unassembled WGS sequence"/>
</dbReference>
<dbReference type="InterPro" id="IPR051169">
    <property type="entry name" value="NADH-Q_oxidoreductase"/>
</dbReference>
<dbReference type="InterPro" id="IPR023753">
    <property type="entry name" value="FAD/NAD-binding_dom"/>
</dbReference>
<dbReference type="PANTHER" id="PTHR42913:SF9">
    <property type="entry name" value="SLR1591 PROTEIN"/>
    <property type="match status" value="1"/>
</dbReference>
<dbReference type="GO" id="GO:0019646">
    <property type="term" value="P:aerobic electron transport chain"/>
    <property type="evidence" value="ECO:0007669"/>
    <property type="project" value="TreeGrafter"/>
</dbReference>
<evidence type="ECO:0000256" key="1">
    <source>
        <dbReference type="ARBA" id="ARBA00001974"/>
    </source>
</evidence>
<evidence type="ECO:0000256" key="3">
    <source>
        <dbReference type="ARBA" id="ARBA00022827"/>
    </source>
</evidence>
<dbReference type="InterPro" id="IPR017584">
    <property type="entry name" value="Pyridine_nucleo_diS_OxRdtase_N"/>
</dbReference>
<comment type="caution">
    <text evidence="6">The sequence shown here is derived from an EMBL/GenBank/DDBJ whole genome shotgun (WGS) entry which is preliminary data.</text>
</comment>
<dbReference type="SUPFAM" id="SSF51905">
    <property type="entry name" value="FAD/NAD(P)-binding domain"/>
    <property type="match status" value="2"/>
</dbReference>
<reference evidence="6 7" key="1">
    <citation type="submission" date="2017-01" db="EMBL/GenBank/DDBJ databases">
        <title>Novel large sulfur bacteria in the metagenomes of groundwater-fed chemosynthetic microbial mats in the Lake Huron basin.</title>
        <authorList>
            <person name="Sharrar A.M."/>
            <person name="Flood B.E."/>
            <person name="Bailey J.V."/>
            <person name="Jones D.S."/>
            <person name="Biddanda B."/>
            <person name="Ruberg S.A."/>
            <person name="Marcus D.N."/>
            <person name="Dick G.J."/>
        </authorList>
    </citation>
    <scope>NUCLEOTIDE SEQUENCE [LARGE SCALE GENOMIC DNA]</scope>
    <source>
        <strain evidence="6">A7</strain>
    </source>
</reference>
<dbReference type="InterPro" id="IPR036188">
    <property type="entry name" value="FAD/NAD-bd_sf"/>
</dbReference>
<evidence type="ECO:0000256" key="4">
    <source>
        <dbReference type="ARBA" id="ARBA00023002"/>
    </source>
</evidence>
<dbReference type="NCBIfam" id="TIGR03169">
    <property type="entry name" value="Nterm_to_SelD"/>
    <property type="match status" value="1"/>
</dbReference>
<evidence type="ECO:0000313" key="7">
    <source>
        <dbReference type="Proteomes" id="UP000192505"/>
    </source>
</evidence>
<proteinExistence type="predicted"/>
<dbReference type="PANTHER" id="PTHR42913">
    <property type="entry name" value="APOPTOSIS-INDUCING FACTOR 1"/>
    <property type="match status" value="1"/>
</dbReference>
<comment type="cofactor">
    <cofactor evidence="1">
        <name>FAD</name>
        <dbReference type="ChEBI" id="CHEBI:57692"/>
    </cofactor>
</comment>
<feature type="domain" description="FAD/NAD(P)-binding" evidence="5">
    <location>
        <begin position="3"/>
        <end position="284"/>
    </location>
</feature>
<keyword evidence="2" id="KW-0285">Flavoprotein</keyword>
<keyword evidence="4" id="KW-0560">Oxidoreductase</keyword>
<keyword evidence="3" id="KW-0274">FAD</keyword>
<evidence type="ECO:0000313" key="6">
    <source>
        <dbReference type="EMBL" id="OQW86006.1"/>
    </source>
</evidence>
<evidence type="ECO:0000259" key="5">
    <source>
        <dbReference type="Pfam" id="PF07992"/>
    </source>
</evidence>
<organism evidence="6 7">
    <name type="scientific">Rhodoferax ferrireducens</name>
    <dbReference type="NCBI Taxonomy" id="192843"/>
    <lineage>
        <taxon>Bacteria</taxon>
        <taxon>Pseudomonadati</taxon>
        <taxon>Pseudomonadota</taxon>
        <taxon>Betaproteobacteria</taxon>
        <taxon>Burkholderiales</taxon>
        <taxon>Comamonadaceae</taxon>
        <taxon>Rhodoferax</taxon>
    </lineage>
</organism>
<dbReference type="Pfam" id="PF07992">
    <property type="entry name" value="Pyr_redox_2"/>
    <property type="match status" value="1"/>
</dbReference>
<dbReference type="PRINTS" id="PR00368">
    <property type="entry name" value="FADPNR"/>
</dbReference>
<evidence type="ECO:0000256" key="2">
    <source>
        <dbReference type="ARBA" id="ARBA00022630"/>
    </source>
</evidence>
<accession>A0A1W9KPC1</accession>